<dbReference type="AlphaFoldDB" id="A0A0E9SDC6"/>
<evidence type="ECO:0000313" key="1">
    <source>
        <dbReference type="EMBL" id="JAH38710.1"/>
    </source>
</evidence>
<reference evidence="1" key="1">
    <citation type="submission" date="2014-11" db="EMBL/GenBank/DDBJ databases">
        <authorList>
            <person name="Amaro Gonzalez C."/>
        </authorList>
    </citation>
    <scope>NUCLEOTIDE SEQUENCE</scope>
</reference>
<protein>
    <submittedName>
        <fullName evidence="1">Uncharacterized protein</fullName>
    </submittedName>
</protein>
<name>A0A0E9SDC6_ANGAN</name>
<organism evidence="1">
    <name type="scientific">Anguilla anguilla</name>
    <name type="common">European freshwater eel</name>
    <name type="synonym">Muraena anguilla</name>
    <dbReference type="NCBI Taxonomy" id="7936"/>
    <lineage>
        <taxon>Eukaryota</taxon>
        <taxon>Metazoa</taxon>
        <taxon>Chordata</taxon>
        <taxon>Craniata</taxon>
        <taxon>Vertebrata</taxon>
        <taxon>Euteleostomi</taxon>
        <taxon>Actinopterygii</taxon>
        <taxon>Neopterygii</taxon>
        <taxon>Teleostei</taxon>
        <taxon>Anguilliformes</taxon>
        <taxon>Anguillidae</taxon>
        <taxon>Anguilla</taxon>
    </lineage>
</organism>
<accession>A0A0E9SDC6</accession>
<reference evidence="1" key="2">
    <citation type="journal article" date="2015" name="Fish Shellfish Immunol.">
        <title>Early steps in the European eel (Anguilla anguilla)-Vibrio vulnificus interaction in the gills: Role of the RtxA13 toxin.</title>
        <authorList>
            <person name="Callol A."/>
            <person name="Pajuelo D."/>
            <person name="Ebbesson L."/>
            <person name="Teles M."/>
            <person name="MacKenzie S."/>
            <person name="Amaro C."/>
        </authorList>
    </citation>
    <scope>NUCLEOTIDE SEQUENCE</scope>
</reference>
<proteinExistence type="predicted"/>
<dbReference type="EMBL" id="GBXM01069867">
    <property type="protein sequence ID" value="JAH38710.1"/>
    <property type="molecule type" value="Transcribed_RNA"/>
</dbReference>
<sequence>MPTHGYIYIYLTQSEMFPIYTVTIMPLANTERS</sequence>